<name>A0A6J6C7G3_9ZZZZ</name>
<dbReference type="AlphaFoldDB" id="A0A6J6C7G3"/>
<protein>
    <submittedName>
        <fullName evidence="1">Unannotated protein</fullName>
    </submittedName>
</protein>
<proteinExistence type="predicted"/>
<dbReference type="EMBL" id="CAEZSL010000112">
    <property type="protein sequence ID" value="CAB4547320.1"/>
    <property type="molecule type" value="Genomic_DNA"/>
</dbReference>
<accession>A0A6J6C7G3</accession>
<reference evidence="1" key="1">
    <citation type="submission" date="2020-05" db="EMBL/GenBank/DDBJ databases">
        <authorList>
            <person name="Chiriac C."/>
            <person name="Salcher M."/>
            <person name="Ghai R."/>
            <person name="Kavagutti S V."/>
        </authorList>
    </citation>
    <scope>NUCLEOTIDE SEQUENCE</scope>
</reference>
<gene>
    <name evidence="1" type="ORF">UFOPK1421_01033</name>
</gene>
<evidence type="ECO:0000313" key="1">
    <source>
        <dbReference type="EMBL" id="CAB4547320.1"/>
    </source>
</evidence>
<sequence length="164" mass="18313">MQGTGNTTDDSSSGNVPLELPTDVRWGFTREGLYAYRHQQHWIASSKGTHGPFMNDNWPGLSWNEAAALLREAGVWIKDSTHFSGNDVRADIKEFHILHDGTTRIVSFAENEATPTATPSRWQGGGFNVKVTAEMLETPESIRTLSEKLVAKIFPNGLPRKYRK</sequence>
<organism evidence="1">
    <name type="scientific">freshwater metagenome</name>
    <dbReference type="NCBI Taxonomy" id="449393"/>
    <lineage>
        <taxon>unclassified sequences</taxon>
        <taxon>metagenomes</taxon>
        <taxon>ecological metagenomes</taxon>
    </lineage>
</organism>